<proteinExistence type="predicted"/>
<dbReference type="InterPro" id="IPR012661">
    <property type="entry name" value="CHP02448"/>
</dbReference>
<protein>
    <submittedName>
        <fullName evidence="1">DUF2388 domain-containing protein</fullName>
    </submittedName>
</protein>
<dbReference type="Pfam" id="PF09498">
    <property type="entry name" value="DUF2388"/>
    <property type="match status" value="1"/>
</dbReference>
<organism evidence="1 2">
    <name type="scientific">Stutzerimonas degradans</name>
    <dbReference type="NCBI Taxonomy" id="2968968"/>
    <lineage>
        <taxon>Bacteria</taxon>
        <taxon>Pseudomonadati</taxon>
        <taxon>Pseudomonadota</taxon>
        <taxon>Gammaproteobacteria</taxon>
        <taxon>Pseudomonadales</taxon>
        <taxon>Pseudomonadaceae</taxon>
        <taxon>Stutzerimonas</taxon>
    </lineage>
</organism>
<dbReference type="EMBL" id="POUK01000002">
    <property type="protein sequence ID" value="PNF77624.1"/>
    <property type="molecule type" value="Genomic_DNA"/>
</dbReference>
<reference evidence="1 2" key="1">
    <citation type="submission" date="2018-01" db="EMBL/GenBank/DDBJ databases">
        <title>Denitrification phenotypes of diverse strains of Pseudomonas stutzeri.</title>
        <authorList>
            <person name="Milligan D.A."/>
            <person name="Bergaust L."/>
            <person name="Bakken L.R."/>
            <person name="Frostegard A."/>
        </authorList>
    </citation>
    <scope>NUCLEOTIDE SEQUENCE [LARGE SCALE GENOMIC DNA]</scope>
    <source>
        <strain evidence="1 2">DSM 50238</strain>
    </source>
</reference>
<comment type="caution">
    <text evidence="1">The sequence shown here is derived from an EMBL/GenBank/DDBJ whole genome shotgun (WGS) entry which is preliminary data.</text>
</comment>
<dbReference type="NCBIfam" id="TIGR02448">
    <property type="entry name" value="conserverd hypothetical protein"/>
    <property type="match status" value="1"/>
</dbReference>
<dbReference type="AlphaFoldDB" id="A0A1S8F2X6"/>
<gene>
    <name evidence="1" type="ORF">CXK95_08035</name>
</gene>
<name>A0A1S8F2X6_9GAMM</name>
<evidence type="ECO:0000313" key="1">
    <source>
        <dbReference type="EMBL" id="PNF77624.1"/>
    </source>
</evidence>
<accession>A0A1S8F2X6</accession>
<sequence length="105" mass="10959">MHRYLLPFCAAGLLLAGNASAASFTGTTDMVVGGLINTVDATSDLTSSLRDDKLVLDARDDAARFVASQGELRGAHLEAALLHIRAQQPQLGASDLQLAEAILAL</sequence>
<evidence type="ECO:0000313" key="2">
    <source>
        <dbReference type="Proteomes" id="UP000235881"/>
    </source>
</evidence>
<dbReference type="Proteomes" id="UP000235881">
    <property type="component" value="Unassembled WGS sequence"/>
</dbReference>
<dbReference type="RefSeq" id="WP_043294870.1">
    <property type="nucleotide sequence ID" value="NZ_CP065721.1"/>
</dbReference>
<keyword evidence="2" id="KW-1185">Reference proteome</keyword>